<gene>
    <name evidence="1" type="ORF">EHF44_10465</name>
</gene>
<dbReference type="Proteomes" id="UP000270411">
    <property type="component" value="Chromosome 1"/>
</dbReference>
<reference evidence="2" key="1">
    <citation type="submission" date="2018-11" db="EMBL/GenBank/DDBJ databases">
        <title>FDA dAtabase for Regulatory Grade micrObial Sequences (FDA-ARGOS): Supporting development and validation of Infectious Disease Dx tests.</title>
        <authorList>
            <person name="Goldberg B."/>
            <person name="Campos J."/>
            <person name="Tallon L."/>
            <person name="Sadzewicz L."/>
            <person name="Zhao X."/>
            <person name="Vavikolanu K."/>
            <person name="Mehta A."/>
            <person name="Aluvathingal J."/>
            <person name="Nadendla S."/>
            <person name="Geyer C."/>
            <person name="Nandy P."/>
            <person name="Yan Y."/>
            <person name="Sichtig H."/>
        </authorList>
    </citation>
    <scope>NUCLEOTIDE SEQUENCE [LARGE SCALE GENOMIC DNA]</scope>
    <source>
        <strain evidence="2">FDAARGOS_614</strain>
    </source>
</reference>
<sequence length="115" mass="12731">MSFLHRLAGWRPVSVVNPGFLSMFVDDALAERQGGAPPGTDWDSTPEGVQAKAEQLGVERDPDEHAIVFRLRVIAASGDQRLMEREVSKAERMNPGEHQRVYRIMYGVSPGEVVA</sequence>
<dbReference type="RefSeq" id="WP_124683686.1">
    <property type="nucleotide sequence ID" value="NZ_CP033969.1"/>
</dbReference>
<proteinExistence type="predicted"/>
<accession>A0A3G8H0P4</accession>
<dbReference type="OrthoDB" id="5526813at2"/>
<organism evidence="1 2">
    <name type="scientific">Cupriavidus pauculus</name>
    <dbReference type="NCBI Taxonomy" id="82633"/>
    <lineage>
        <taxon>Bacteria</taxon>
        <taxon>Pseudomonadati</taxon>
        <taxon>Pseudomonadota</taxon>
        <taxon>Betaproteobacteria</taxon>
        <taxon>Burkholderiales</taxon>
        <taxon>Burkholderiaceae</taxon>
        <taxon>Cupriavidus</taxon>
    </lineage>
</organism>
<protein>
    <submittedName>
        <fullName evidence="1">Uncharacterized protein</fullName>
    </submittedName>
</protein>
<name>A0A3G8H0P4_9BURK</name>
<evidence type="ECO:0000313" key="1">
    <source>
        <dbReference type="EMBL" id="AZG13835.1"/>
    </source>
</evidence>
<dbReference type="KEGG" id="cpau:EHF44_10465"/>
<dbReference type="AlphaFoldDB" id="A0A3G8H0P4"/>
<dbReference type="EMBL" id="CP033969">
    <property type="protein sequence ID" value="AZG13835.1"/>
    <property type="molecule type" value="Genomic_DNA"/>
</dbReference>
<evidence type="ECO:0000313" key="2">
    <source>
        <dbReference type="Proteomes" id="UP000270411"/>
    </source>
</evidence>